<dbReference type="GO" id="GO:0005391">
    <property type="term" value="F:P-type sodium:potassium-exchanging transporter activity"/>
    <property type="evidence" value="ECO:0007669"/>
    <property type="project" value="TreeGrafter"/>
</dbReference>
<dbReference type="InterPro" id="IPR050510">
    <property type="entry name" value="Cation_transp_ATPase_P-type"/>
</dbReference>
<dbReference type="GO" id="GO:1990573">
    <property type="term" value="P:potassium ion import across plasma membrane"/>
    <property type="evidence" value="ECO:0007669"/>
    <property type="project" value="TreeGrafter"/>
</dbReference>
<dbReference type="SFLD" id="SFLDS00003">
    <property type="entry name" value="Haloacid_Dehalogenase"/>
    <property type="match status" value="1"/>
</dbReference>
<dbReference type="Pfam" id="PF13246">
    <property type="entry name" value="Cation_ATPase"/>
    <property type="match status" value="1"/>
</dbReference>
<feature type="transmembrane region" description="Helical" evidence="10">
    <location>
        <begin position="65"/>
        <end position="83"/>
    </location>
</feature>
<evidence type="ECO:0000256" key="6">
    <source>
        <dbReference type="ARBA" id="ARBA00022967"/>
    </source>
</evidence>
<evidence type="ECO:0000313" key="13">
    <source>
        <dbReference type="Proteomes" id="UP000243077"/>
    </source>
</evidence>
<dbReference type="KEGG" id="psai:C3B54_11721"/>
<feature type="domain" description="Cation-transporting P-type ATPase N-terminal" evidence="11">
    <location>
        <begin position="11"/>
        <end position="85"/>
    </location>
</feature>
<dbReference type="InterPro" id="IPR023298">
    <property type="entry name" value="ATPase_P-typ_TM_dom_sf"/>
</dbReference>
<evidence type="ECO:0000256" key="9">
    <source>
        <dbReference type="ARBA" id="ARBA00049360"/>
    </source>
</evidence>
<dbReference type="SUPFAM" id="SSF81660">
    <property type="entry name" value="Metal cation-transporting ATPase, ATP-binding domain N"/>
    <property type="match status" value="1"/>
</dbReference>
<feature type="transmembrane region" description="Helical" evidence="10">
    <location>
        <begin position="253"/>
        <end position="272"/>
    </location>
</feature>
<dbReference type="Gene3D" id="2.70.150.10">
    <property type="entry name" value="Calcium-transporting ATPase, cytoplasmic transduction domain A"/>
    <property type="match status" value="1"/>
</dbReference>
<evidence type="ECO:0000256" key="8">
    <source>
        <dbReference type="ARBA" id="ARBA00023136"/>
    </source>
</evidence>
<dbReference type="GO" id="GO:0005524">
    <property type="term" value="F:ATP binding"/>
    <property type="evidence" value="ECO:0007669"/>
    <property type="project" value="UniProtKB-KW"/>
</dbReference>
<dbReference type="Pfam" id="PF00122">
    <property type="entry name" value="E1-E2_ATPase"/>
    <property type="match status" value="1"/>
</dbReference>
<evidence type="ECO:0000256" key="10">
    <source>
        <dbReference type="SAM" id="Phobius"/>
    </source>
</evidence>
<dbReference type="EMBL" id="CP026923">
    <property type="protein sequence ID" value="AVG23702.1"/>
    <property type="molecule type" value="Genomic_DNA"/>
</dbReference>
<dbReference type="SMART" id="SM00831">
    <property type="entry name" value="Cation_ATPase_N"/>
    <property type="match status" value="1"/>
</dbReference>
<dbReference type="Proteomes" id="UP000243077">
    <property type="component" value="Chromosome"/>
</dbReference>
<dbReference type="InterPro" id="IPR036412">
    <property type="entry name" value="HAD-like_sf"/>
</dbReference>
<keyword evidence="6" id="KW-1278">Translocase</keyword>
<evidence type="ECO:0000259" key="11">
    <source>
        <dbReference type="SMART" id="SM00831"/>
    </source>
</evidence>
<dbReference type="AlphaFoldDB" id="A0A2L2BQ19"/>
<keyword evidence="3 10" id="KW-0812">Transmembrane</keyword>
<keyword evidence="13" id="KW-1185">Reference proteome</keyword>
<dbReference type="InterPro" id="IPR001757">
    <property type="entry name" value="P_typ_ATPase"/>
</dbReference>
<dbReference type="InterPro" id="IPR008250">
    <property type="entry name" value="ATPase_P-typ_transduc_dom_A_sf"/>
</dbReference>
<sequence length="890" mass="95968">MAEPKVSNAHGWHARTNDEVLAHWSTDALEGLGISEAESRRAQWGPNTMEATTKQPWWQRLLREFVNPLTGVLALAVALTLYLEDYVDAVVISAVILINAVIGFAQEYRAEKAISQVAGMLTPHARVVRDGKRTRIPASELVPGDVVWLESGDGVPADCRLLDARSLECDESALTGESVPVAKSEEPLPGDTPLAEQSNMVFAGTLVTRGTASALVVGTAGNTALGSIGSMMRRVARLRTPLTSRLDRLAQQITAVVLVLAVGTFAWGYFATDRTMDFLIIAVVGLAVGAIPEGLPAVVTFALAWSARKLAGMGALVRRLPAVEALGSVDVVFTDKTGTLTANEMTVVDVQTPAGRHTVTGVGYDADGDIAETHPDNSEALDDLLRAVVLCNDSTREIHDNKVKTAGDPTELALLTLAAKAGVNQENLFEKWPRTEAIPFDSDRQYMVTLHRGVDGELLVVKGSPERILELCQHTLSEQQLAKWHADSQTMARSGSRVLAAAHARVAPGTGLNSWESQPLEFLGLLGLLDPPRPDAIRALEQCREAGVHVVMVTGDHPETARAVAGQLGMGDHGVLTGQELDDLTDKELTALLEHITVIARVTPAHKLRLVQLSQHAGHFVAMTGDGVNDAPALRQAHIGVAMGQKGTDVAREAADIVLTDDRFATISKAIREGRRVYDNVKKTLLFLLATNVDEAALIMLAIIFGVALPVTPTQILWINLVTSVSLSFALVFERAEKSVMHRGPNPKSLSLITPRMISRILLVALLSVVAAFVVFQEQLAVGVSVQEAQTAAVTMLVVVEMAILINHRRFTDSALGREGIAGNRVALVVIGLLVLLQLAFVYLPALNLVFDSRPLPVDTWLIIIAVTLTVFFIIEGEKWWRRSRGHHSL</sequence>
<proteinExistence type="inferred from homology"/>
<dbReference type="SFLD" id="SFLDG00002">
    <property type="entry name" value="C1.7:_P-type_atpase_like"/>
    <property type="match status" value="1"/>
</dbReference>
<keyword evidence="5" id="KW-0067">ATP-binding</keyword>
<keyword evidence="4" id="KW-0547">Nucleotide-binding</keyword>
<dbReference type="RefSeq" id="WP_158665505.1">
    <property type="nucleotide sequence ID" value="NZ_CP026923.1"/>
</dbReference>
<dbReference type="InterPro" id="IPR023214">
    <property type="entry name" value="HAD_sf"/>
</dbReference>
<dbReference type="InterPro" id="IPR018303">
    <property type="entry name" value="ATPase_P-typ_P_site"/>
</dbReference>
<evidence type="ECO:0000256" key="5">
    <source>
        <dbReference type="ARBA" id="ARBA00022840"/>
    </source>
</evidence>
<comment type="subcellular location">
    <subcellularLocation>
        <location evidence="1">Cell membrane</location>
        <topology evidence="1">Multi-pass membrane protein</topology>
    </subcellularLocation>
</comment>
<feature type="transmembrane region" description="Helical" evidence="10">
    <location>
        <begin position="89"/>
        <end position="105"/>
    </location>
</feature>
<dbReference type="PANTHER" id="PTHR43294:SF20">
    <property type="entry name" value="P-TYPE ATPASE"/>
    <property type="match status" value="1"/>
</dbReference>
<dbReference type="GO" id="GO:0030007">
    <property type="term" value="P:intracellular potassium ion homeostasis"/>
    <property type="evidence" value="ECO:0007669"/>
    <property type="project" value="TreeGrafter"/>
</dbReference>
<dbReference type="SUPFAM" id="SSF56784">
    <property type="entry name" value="HAD-like"/>
    <property type="match status" value="1"/>
</dbReference>
<dbReference type="Pfam" id="PF00689">
    <property type="entry name" value="Cation_ATPase_C"/>
    <property type="match status" value="1"/>
</dbReference>
<gene>
    <name evidence="12" type="ORF">C3B54_11721</name>
</gene>
<feature type="transmembrane region" description="Helical" evidence="10">
    <location>
        <begin position="278"/>
        <end position="305"/>
    </location>
</feature>
<protein>
    <submittedName>
        <fullName evidence="12">Cation-translocating P-type ATPase MgtA</fullName>
    </submittedName>
</protein>
<dbReference type="SUPFAM" id="SSF81653">
    <property type="entry name" value="Calcium ATPase, transduction domain A"/>
    <property type="match status" value="1"/>
</dbReference>
<evidence type="ECO:0000256" key="2">
    <source>
        <dbReference type="ARBA" id="ARBA00005675"/>
    </source>
</evidence>
<evidence type="ECO:0000256" key="4">
    <source>
        <dbReference type="ARBA" id="ARBA00022741"/>
    </source>
</evidence>
<evidence type="ECO:0000256" key="7">
    <source>
        <dbReference type="ARBA" id="ARBA00022989"/>
    </source>
</evidence>
<dbReference type="GO" id="GO:0036376">
    <property type="term" value="P:sodium ion export across plasma membrane"/>
    <property type="evidence" value="ECO:0007669"/>
    <property type="project" value="TreeGrafter"/>
</dbReference>
<dbReference type="PRINTS" id="PR00120">
    <property type="entry name" value="HATPASE"/>
</dbReference>
<dbReference type="NCBIfam" id="TIGR01494">
    <property type="entry name" value="ATPase_P-type"/>
    <property type="match status" value="3"/>
</dbReference>
<dbReference type="GO" id="GO:0005886">
    <property type="term" value="C:plasma membrane"/>
    <property type="evidence" value="ECO:0007669"/>
    <property type="project" value="UniProtKB-SubCell"/>
</dbReference>
<dbReference type="PANTHER" id="PTHR43294">
    <property type="entry name" value="SODIUM/POTASSIUM-TRANSPORTING ATPASE SUBUNIT ALPHA"/>
    <property type="match status" value="1"/>
</dbReference>
<dbReference type="InterPro" id="IPR004014">
    <property type="entry name" value="ATPase_P-typ_cation-transptr_N"/>
</dbReference>
<keyword evidence="8 10" id="KW-0472">Membrane</keyword>
<feature type="transmembrane region" description="Helical" evidence="10">
    <location>
        <begin position="789"/>
        <end position="806"/>
    </location>
</feature>
<dbReference type="GO" id="GO:0016887">
    <property type="term" value="F:ATP hydrolysis activity"/>
    <property type="evidence" value="ECO:0007669"/>
    <property type="project" value="InterPro"/>
</dbReference>
<dbReference type="GO" id="GO:1902600">
    <property type="term" value="P:proton transmembrane transport"/>
    <property type="evidence" value="ECO:0007669"/>
    <property type="project" value="TreeGrafter"/>
</dbReference>
<organism evidence="12 13">
    <name type="scientific">Pontimonas salivibrio</name>
    <dbReference type="NCBI Taxonomy" id="1159327"/>
    <lineage>
        <taxon>Bacteria</taxon>
        <taxon>Bacillati</taxon>
        <taxon>Actinomycetota</taxon>
        <taxon>Actinomycetes</taxon>
        <taxon>Micrococcales</taxon>
        <taxon>Microbacteriaceae</taxon>
        <taxon>Pontimonas</taxon>
    </lineage>
</organism>
<reference evidence="12 13" key="1">
    <citation type="submission" date="2018-02" db="EMBL/GenBank/DDBJ databases">
        <title>Complete genome of the streamlined marine actinobacterium Pontimonas salivibrio CL-TW6 adapted to coastal planktonic lifestype.</title>
        <authorList>
            <person name="Cho B.C."/>
            <person name="Hardies S.C."/>
            <person name="Jang G.I."/>
            <person name="Hwang C.Y."/>
        </authorList>
    </citation>
    <scope>NUCLEOTIDE SEQUENCE [LARGE SCALE GENOMIC DNA]</scope>
    <source>
        <strain evidence="12 13">CL-TW6</strain>
    </source>
</reference>
<accession>A0A2L2BQ19</accession>
<feature type="transmembrane region" description="Helical" evidence="10">
    <location>
        <begin position="757"/>
        <end position="777"/>
    </location>
</feature>
<evidence type="ECO:0000313" key="12">
    <source>
        <dbReference type="EMBL" id="AVG23702.1"/>
    </source>
</evidence>
<evidence type="ECO:0000256" key="3">
    <source>
        <dbReference type="ARBA" id="ARBA00022692"/>
    </source>
</evidence>
<feature type="transmembrane region" description="Helical" evidence="10">
    <location>
        <begin position="858"/>
        <end position="875"/>
    </location>
</feature>
<dbReference type="PRINTS" id="PR00119">
    <property type="entry name" value="CATATPASE"/>
</dbReference>
<evidence type="ECO:0000256" key="1">
    <source>
        <dbReference type="ARBA" id="ARBA00004651"/>
    </source>
</evidence>
<dbReference type="OrthoDB" id="9814270at2"/>
<dbReference type="PROSITE" id="PS00154">
    <property type="entry name" value="ATPASE_E1_E2"/>
    <property type="match status" value="1"/>
</dbReference>
<feature type="transmembrane region" description="Helical" evidence="10">
    <location>
        <begin position="826"/>
        <end position="846"/>
    </location>
</feature>
<dbReference type="InterPro" id="IPR044492">
    <property type="entry name" value="P_typ_ATPase_HD_dom"/>
</dbReference>
<dbReference type="Gene3D" id="3.40.1110.10">
    <property type="entry name" value="Calcium-transporting ATPase, cytoplasmic domain N"/>
    <property type="match status" value="1"/>
</dbReference>
<feature type="transmembrane region" description="Helical" evidence="10">
    <location>
        <begin position="715"/>
        <end position="736"/>
    </location>
</feature>
<keyword evidence="7 10" id="KW-1133">Transmembrane helix</keyword>
<name>A0A2L2BQ19_9MICO</name>
<feature type="transmembrane region" description="Helical" evidence="10">
    <location>
        <begin position="685"/>
        <end position="709"/>
    </location>
</feature>
<dbReference type="SUPFAM" id="SSF81665">
    <property type="entry name" value="Calcium ATPase, transmembrane domain M"/>
    <property type="match status" value="1"/>
</dbReference>
<dbReference type="SFLD" id="SFLDF00027">
    <property type="entry name" value="p-type_atpase"/>
    <property type="match status" value="1"/>
</dbReference>
<dbReference type="Pfam" id="PF00690">
    <property type="entry name" value="Cation_ATPase_N"/>
    <property type="match status" value="1"/>
</dbReference>
<comment type="catalytic activity">
    <reaction evidence="9">
        <text>ATP + H2O = ADP + phosphate + H(+)</text>
        <dbReference type="Rhea" id="RHEA:13065"/>
        <dbReference type="ChEBI" id="CHEBI:15377"/>
        <dbReference type="ChEBI" id="CHEBI:15378"/>
        <dbReference type="ChEBI" id="CHEBI:30616"/>
        <dbReference type="ChEBI" id="CHEBI:43474"/>
        <dbReference type="ChEBI" id="CHEBI:456216"/>
    </reaction>
</comment>
<dbReference type="GO" id="GO:0006883">
    <property type="term" value="P:intracellular sodium ion homeostasis"/>
    <property type="evidence" value="ECO:0007669"/>
    <property type="project" value="TreeGrafter"/>
</dbReference>
<dbReference type="InterPro" id="IPR023299">
    <property type="entry name" value="ATPase_P-typ_cyto_dom_N"/>
</dbReference>
<dbReference type="InterPro" id="IPR006068">
    <property type="entry name" value="ATPase_P-typ_cation-transptr_C"/>
</dbReference>
<dbReference type="InterPro" id="IPR059000">
    <property type="entry name" value="ATPase_P-type_domA"/>
</dbReference>
<dbReference type="Gene3D" id="1.20.1110.10">
    <property type="entry name" value="Calcium-transporting ATPase, transmembrane domain"/>
    <property type="match status" value="1"/>
</dbReference>
<dbReference type="Gene3D" id="3.40.50.1000">
    <property type="entry name" value="HAD superfamily/HAD-like"/>
    <property type="match status" value="1"/>
</dbReference>
<comment type="similarity">
    <text evidence="2">Belongs to the cation transport ATPase (P-type) (TC 3.A.3) family. Type IIA subfamily.</text>
</comment>